<dbReference type="SMART" id="SM00045">
    <property type="entry name" value="DAGKa"/>
    <property type="match status" value="1"/>
</dbReference>
<comment type="cofactor">
    <cofactor evidence="1">
        <name>Mg(2+)</name>
        <dbReference type="ChEBI" id="CHEBI:18420"/>
    </cofactor>
</comment>
<organism evidence="14 15">
    <name type="scientific">Virgibacillus kekensis</name>
    <dbReference type="NCBI Taxonomy" id="202261"/>
    <lineage>
        <taxon>Bacteria</taxon>
        <taxon>Bacillati</taxon>
        <taxon>Bacillota</taxon>
        <taxon>Bacilli</taxon>
        <taxon>Bacillales</taxon>
        <taxon>Bacillaceae</taxon>
        <taxon>Virgibacillus</taxon>
    </lineage>
</organism>
<feature type="domain" description="DAGKc" evidence="13">
    <location>
        <begin position="1"/>
        <end position="131"/>
    </location>
</feature>
<name>A0ABV9DEL9_9BACI</name>
<dbReference type="InterPro" id="IPR000756">
    <property type="entry name" value="Diacylglycerol_kin_accessory"/>
</dbReference>
<keyword evidence="6 14" id="KW-0808">Transferase</keyword>
<evidence type="ECO:0000259" key="13">
    <source>
        <dbReference type="PROSITE" id="PS50146"/>
    </source>
</evidence>
<comment type="similarity">
    <text evidence="3">Belongs to the eukaryotic diacylglycerol kinase family.</text>
</comment>
<evidence type="ECO:0000256" key="10">
    <source>
        <dbReference type="ARBA" id="ARBA00023098"/>
    </source>
</evidence>
<comment type="similarity">
    <text evidence="2">Belongs to the diacylglycerol/lipid kinase family.</text>
</comment>
<evidence type="ECO:0000256" key="11">
    <source>
        <dbReference type="ARBA" id="ARBA00023209"/>
    </source>
</evidence>
<keyword evidence="9" id="KW-0067">ATP-binding</keyword>
<dbReference type="PANTHER" id="PTHR12358:SF54">
    <property type="entry name" value="SPHINGOSINE KINASE RELATED PROTEIN"/>
    <property type="match status" value="1"/>
</dbReference>
<keyword evidence="5" id="KW-0444">Lipid biosynthesis</keyword>
<evidence type="ECO:0000256" key="1">
    <source>
        <dbReference type="ARBA" id="ARBA00001946"/>
    </source>
</evidence>
<keyword evidence="11" id="KW-0594">Phospholipid biosynthesis</keyword>
<dbReference type="PANTHER" id="PTHR12358">
    <property type="entry name" value="SPHINGOSINE KINASE"/>
    <property type="match status" value="1"/>
</dbReference>
<evidence type="ECO:0000256" key="6">
    <source>
        <dbReference type="ARBA" id="ARBA00022679"/>
    </source>
</evidence>
<dbReference type="InterPro" id="IPR001206">
    <property type="entry name" value="Diacylglycerol_kinase_cat_dom"/>
</dbReference>
<reference evidence="15" key="1">
    <citation type="journal article" date="2019" name="Int. J. Syst. Evol. Microbiol.">
        <title>The Global Catalogue of Microorganisms (GCM) 10K type strain sequencing project: providing services to taxonomists for standard genome sequencing and annotation.</title>
        <authorList>
            <consortium name="The Broad Institute Genomics Platform"/>
            <consortium name="The Broad Institute Genome Sequencing Center for Infectious Disease"/>
            <person name="Wu L."/>
            <person name="Ma J."/>
        </authorList>
    </citation>
    <scope>NUCLEOTIDE SEQUENCE [LARGE SCALE GENOMIC DNA]</scope>
    <source>
        <strain evidence="15">CGMCC 4.7426</strain>
    </source>
</reference>
<evidence type="ECO:0000256" key="7">
    <source>
        <dbReference type="ARBA" id="ARBA00022741"/>
    </source>
</evidence>
<gene>
    <name evidence="14" type="ORF">ACFO3D_00795</name>
</gene>
<dbReference type="Gene3D" id="3.40.50.10330">
    <property type="entry name" value="Probable inorganic polyphosphate/atp-NAD kinase, domain 1"/>
    <property type="match status" value="1"/>
</dbReference>
<keyword evidence="15" id="KW-1185">Reference proteome</keyword>
<dbReference type="NCBIfam" id="TIGR00147">
    <property type="entry name" value="YegS/Rv2252/BmrU family lipid kinase"/>
    <property type="match status" value="1"/>
</dbReference>
<evidence type="ECO:0000256" key="4">
    <source>
        <dbReference type="ARBA" id="ARBA00012133"/>
    </source>
</evidence>
<evidence type="ECO:0000313" key="15">
    <source>
        <dbReference type="Proteomes" id="UP001595989"/>
    </source>
</evidence>
<dbReference type="PROSITE" id="PS50146">
    <property type="entry name" value="DAGK"/>
    <property type="match status" value="1"/>
</dbReference>
<comment type="caution">
    <text evidence="14">The sequence shown here is derived from an EMBL/GenBank/DDBJ whole genome shotgun (WGS) entry which is preliminary data.</text>
</comment>
<dbReference type="InterPro" id="IPR016064">
    <property type="entry name" value="NAD/diacylglycerol_kinase_sf"/>
</dbReference>
<evidence type="ECO:0000256" key="3">
    <source>
        <dbReference type="ARBA" id="ARBA00009280"/>
    </source>
</evidence>
<protein>
    <recommendedName>
        <fullName evidence="4">diacylglycerol kinase (ATP)</fullName>
        <ecNumber evidence="4">2.7.1.107</ecNumber>
    </recommendedName>
</protein>
<evidence type="ECO:0000256" key="5">
    <source>
        <dbReference type="ARBA" id="ARBA00022516"/>
    </source>
</evidence>
<keyword evidence="10" id="KW-0443">Lipid metabolism</keyword>
<evidence type="ECO:0000313" key="14">
    <source>
        <dbReference type="EMBL" id="MFC4556743.1"/>
    </source>
</evidence>
<dbReference type="Pfam" id="PF00781">
    <property type="entry name" value="DAGK_cat"/>
    <property type="match status" value="1"/>
</dbReference>
<dbReference type="RefSeq" id="WP_390292669.1">
    <property type="nucleotide sequence ID" value="NZ_JBHSFU010000001.1"/>
</dbReference>
<evidence type="ECO:0000256" key="8">
    <source>
        <dbReference type="ARBA" id="ARBA00022777"/>
    </source>
</evidence>
<accession>A0ABV9DEL9</accession>
<dbReference type="Pfam" id="PF19279">
    <property type="entry name" value="YegS_C"/>
    <property type="match status" value="1"/>
</dbReference>
<keyword evidence="12" id="KW-1208">Phospholipid metabolism</keyword>
<dbReference type="SUPFAM" id="SSF111331">
    <property type="entry name" value="NAD kinase/diacylglycerol kinase-like"/>
    <property type="match status" value="1"/>
</dbReference>
<dbReference type="SMART" id="SM00046">
    <property type="entry name" value="DAGKc"/>
    <property type="match status" value="1"/>
</dbReference>
<dbReference type="EC" id="2.7.1.107" evidence="4"/>
<proteinExistence type="inferred from homology"/>
<evidence type="ECO:0000256" key="9">
    <source>
        <dbReference type="ARBA" id="ARBA00022840"/>
    </source>
</evidence>
<dbReference type="Proteomes" id="UP001595989">
    <property type="component" value="Unassembled WGS sequence"/>
</dbReference>
<dbReference type="InterPro" id="IPR050187">
    <property type="entry name" value="Lipid_Phosphate_FormReg"/>
</dbReference>
<sequence length="305" mass="34267">MYIFIINPAAGNGKAKKALTRIKRSSEFKRVDSYCFFTEYPGHAEEIADQVSAQYKCQIEAVIIIGGDGTLYEVMNGLHSTDYPVSFIPAGSGNDFARGCRIEGPPEVIFERIVSGAYKQVYWLGNYQADNIEGRIFVNSIGIGFDAEVAGKVNRSSYKKMLNKLRIGKITYIIALIQTLFTFKPMTLEVVIDGKHRYLQNCWMITMANHPYYGGGMKIIPQAEIQPEKLPVLIIHSISKWKVLSVFLIVFTGHHTRFKEVEIVEAKKVKVKSDSKITYQVDGQTSLCEKCTVTKQDIPFQVLGA</sequence>
<dbReference type="InterPro" id="IPR017438">
    <property type="entry name" value="ATP-NAD_kinase_N"/>
</dbReference>
<keyword evidence="7" id="KW-0547">Nucleotide-binding</keyword>
<dbReference type="EMBL" id="JBHSFU010000001">
    <property type="protein sequence ID" value="MFC4556743.1"/>
    <property type="molecule type" value="Genomic_DNA"/>
</dbReference>
<dbReference type="InterPro" id="IPR045540">
    <property type="entry name" value="YegS/DAGK_C"/>
</dbReference>
<dbReference type="GO" id="GO:0016301">
    <property type="term" value="F:kinase activity"/>
    <property type="evidence" value="ECO:0007669"/>
    <property type="project" value="UniProtKB-KW"/>
</dbReference>
<evidence type="ECO:0000256" key="2">
    <source>
        <dbReference type="ARBA" id="ARBA00005983"/>
    </source>
</evidence>
<dbReference type="Gene3D" id="2.60.200.40">
    <property type="match status" value="1"/>
</dbReference>
<dbReference type="InterPro" id="IPR005218">
    <property type="entry name" value="Diacylglycerol/lipid_kinase"/>
</dbReference>
<keyword evidence="8 14" id="KW-0418">Kinase</keyword>
<evidence type="ECO:0000256" key="12">
    <source>
        <dbReference type="ARBA" id="ARBA00023264"/>
    </source>
</evidence>